<dbReference type="EMBL" id="JBBUTI010000006">
    <property type="protein sequence ID" value="MEK8046720.1"/>
    <property type="molecule type" value="Genomic_DNA"/>
</dbReference>
<reference evidence="1 2" key="1">
    <citation type="submission" date="2024-04" db="EMBL/GenBank/DDBJ databases">
        <title>Novel species of the genus Ideonella isolated from streams.</title>
        <authorList>
            <person name="Lu H."/>
        </authorList>
    </citation>
    <scope>NUCLEOTIDE SEQUENCE [LARGE SCALE GENOMIC DNA]</scope>
    <source>
        <strain evidence="1 2">LYT19W</strain>
    </source>
</reference>
<evidence type="ECO:0000313" key="2">
    <source>
        <dbReference type="Proteomes" id="UP001379945"/>
    </source>
</evidence>
<protein>
    <submittedName>
        <fullName evidence="1">Uncharacterized protein</fullName>
    </submittedName>
</protein>
<comment type="caution">
    <text evidence="1">The sequence shown here is derived from an EMBL/GenBank/DDBJ whole genome shotgun (WGS) entry which is preliminary data.</text>
</comment>
<dbReference type="Proteomes" id="UP001379945">
    <property type="component" value="Unassembled WGS sequence"/>
</dbReference>
<gene>
    <name evidence="1" type="ORF">AACH00_10205</name>
</gene>
<name>A0ABU9C4B0_9BURK</name>
<proteinExistence type="predicted"/>
<dbReference type="RefSeq" id="WP_341399017.1">
    <property type="nucleotide sequence ID" value="NZ_JBBUTI010000006.1"/>
</dbReference>
<accession>A0ABU9C4B0</accession>
<sequence>MPASIATEYLKFVAQQHTALTLAAVRAPLTEGQLHPPIEMGGGTARELLAVAMREAAGLYRPSLRKEVVWVDGSDELAVALEPSDVSIDDGVLALTLAVRCDQTGDARVRITFVCGSPDQPAGLFAATHRVPEGPTLVVDRWGDALVAFAWQCVLGLFSGLAAAAGKDARGQVLVPVEVMVTSKGLTILPMARHRFTGQSAKL</sequence>
<keyword evidence="2" id="KW-1185">Reference proteome</keyword>
<organism evidence="1 2">
    <name type="scientific">Ideonella margarita</name>
    <dbReference type="NCBI Taxonomy" id="2984191"/>
    <lineage>
        <taxon>Bacteria</taxon>
        <taxon>Pseudomonadati</taxon>
        <taxon>Pseudomonadota</taxon>
        <taxon>Betaproteobacteria</taxon>
        <taxon>Burkholderiales</taxon>
        <taxon>Sphaerotilaceae</taxon>
        <taxon>Ideonella</taxon>
    </lineage>
</organism>
<evidence type="ECO:0000313" key="1">
    <source>
        <dbReference type="EMBL" id="MEK8046720.1"/>
    </source>
</evidence>